<name>D5EH75_AMICL</name>
<accession>D5EH75</accession>
<evidence type="ECO:0000313" key="5">
    <source>
        <dbReference type="Proteomes" id="UP000002366"/>
    </source>
</evidence>
<dbReference type="Proteomes" id="UP000002366">
    <property type="component" value="Chromosome"/>
</dbReference>
<evidence type="ECO:0000256" key="2">
    <source>
        <dbReference type="ARBA" id="ARBA00023239"/>
    </source>
</evidence>
<dbReference type="KEGG" id="aco:Amico_1794"/>
<protein>
    <submittedName>
        <fullName evidence="4">Alanine racemase domain protein</fullName>
    </submittedName>
</protein>
<comment type="similarity">
    <text evidence="1">Belongs to the DSD1 family.</text>
</comment>
<keyword evidence="5" id="KW-1185">Reference proteome</keyword>
<evidence type="ECO:0000256" key="1">
    <source>
        <dbReference type="ARBA" id="ARBA00005323"/>
    </source>
</evidence>
<reference evidence="4 5" key="1">
    <citation type="journal article" date="2010" name="Stand. Genomic Sci.">
        <title>Complete genome sequence of Aminobacterium colombiense type strain (ALA-1).</title>
        <authorList>
            <person name="Chertkov O."/>
            <person name="Sikorski J."/>
            <person name="Brambilla E."/>
            <person name="Lapidus A."/>
            <person name="Copeland A."/>
            <person name="Glavina Del Rio T."/>
            <person name="Nolan M."/>
            <person name="Lucas S."/>
            <person name="Tice H."/>
            <person name="Cheng J.F."/>
            <person name="Han C."/>
            <person name="Detter J.C."/>
            <person name="Bruce D."/>
            <person name="Tapia R."/>
            <person name="Goodwin L."/>
            <person name="Pitluck S."/>
            <person name="Liolios K."/>
            <person name="Ivanova N."/>
            <person name="Mavromatis K."/>
            <person name="Ovchinnikova G."/>
            <person name="Pati A."/>
            <person name="Chen A."/>
            <person name="Palaniappan K."/>
            <person name="Land M."/>
            <person name="Hauser L."/>
            <person name="Chang Y.J."/>
            <person name="Jeffries C.D."/>
            <person name="Spring S."/>
            <person name="Rohde M."/>
            <person name="Goker M."/>
            <person name="Bristow J."/>
            <person name="Eisen J.A."/>
            <person name="Markowitz V."/>
            <person name="Hugenholtz P."/>
            <person name="Kyrpides N.C."/>
            <person name="Klenk H.P."/>
        </authorList>
    </citation>
    <scope>NUCLEOTIDE SEQUENCE [LARGE SCALE GENOMIC DNA]</scope>
    <source>
        <strain evidence="5">DSM 12261 / ALA-1</strain>
    </source>
</reference>
<dbReference type="Gene3D" id="2.40.37.20">
    <property type="entry name" value="D-serine dehydratase-like domain"/>
    <property type="match status" value="1"/>
</dbReference>
<dbReference type="PANTHER" id="PTHR28004:SF2">
    <property type="entry name" value="D-SERINE DEHYDRATASE"/>
    <property type="match status" value="1"/>
</dbReference>
<evidence type="ECO:0000259" key="3">
    <source>
        <dbReference type="SMART" id="SM01119"/>
    </source>
</evidence>
<dbReference type="GO" id="GO:0008721">
    <property type="term" value="F:D-serine ammonia-lyase activity"/>
    <property type="evidence" value="ECO:0007669"/>
    <property type="project" value="TreeGrafter"/>
</dbReference>
<dbReference type="InterPro" id="IPR051466">
    <property type="entry name" value="D-amino_acid_metab_enzyme"/>
</dbReference>
<dbReference type="InterPro" id="IPR042208">
    <property type="entry name" value="D-ser_dehydrat-like_sf"/>
</dbReference>
<dbReference type="Pfam" id="PF01168">
    <property type="entry name" value="Ala_racemase_N"/>
    <property type="match status" value="1"/>
</dbReference>
<evidence type="ECO:0000313" key="4">
    <source>
        <dbReference type="EMBL" id="ADE57907.1"/>
    </source>
</evidence>
<sequence length="377" mass="41616">MMKCLHESFRGCEITDLDTPSLLVDLDVMERNISWMQQKAQRAGVNLRPHIKTHRTPDIAKKQLAAGAKGITVAKLGEGEVMAAEGIDDIFIANELAGDIKMDRLLALARKTTLAVGVDHPDHVKMLAETFDGESRPMEIMIDVDTGYHRTGVGSKEEILELAKLIRYRDSLKLRGIFTHDGNCYNATTISEVRSISQSSQNMMLEMAEFLRKEGIGVEEISIGSTPSLLVSEIMQGITEIRPGTYVFLDADQAGVIGTYEHCALSVLATVISCPAPDRIVLDAGTKALTFYFHRGNITSSPGFGLLKKRPTVYLKSLSEEHGMFTPPEDMAFRIGDKVEIIPNHACPTCNLYPVLYGVRNGQVQEEYKILARGMSK</sequence>
<organism evidence="4 5">
    <name type="scientific">Aminobacterium colombiense (strain DSM 12261 / ALA-1)</name>
    <dbReference type="NCBI Taxonomy" id="572547"/>
    <lineage>
        <taxon>Bacteria</taxon>
        <taxon>Thermotogati</taxon>
        <taxon>Synergistota</taxon>
        <taxon>Synergistia</taxon>
        <taxon>Synergistales</taxon>
        <taxon>Aminobacteriaceae</taxon>
        <taxon>Aminobacterium</taxon>
    </lineage>
</organism>
<dbReference type="EMBL" id="CP001997">
    <property type="protein sequence ID" value="ADE57907.1"/>
    <property type="molecule type" value="Genomic_DNA"/>
</dbReference>
<dbReference type="InterPro" id="IPR029066">
    <property type="entry name" value="PLP-binding_barrel"/>
</dbReference>
<dbReference type="InterPro" id="IPR026956">
    <property type="entry name" value="D-ser_dehydrat-like_dom"/>
</dbReference>
<dbReference type="SMART" id="SM01119">
    <property type="entry name" value="D-ser_dehydrat"/>
    <property type="match status" value="1"/>
</dbReference>
<dbReference type="InterPro" id="IPR001608">
    <property type="entry name" value="Ala_racemase_N"/>
</dbReference>
<proteinExistence type="inferred from homology"/>
<dbReference type="GO" id="GO:0036088">
    <property type="term" value="P:D-serine catabolic process"/>
    <property type="evidence" value="ECO:0007669"/>
    <property type="project" value="TreeGrafter"/>
</dbReference>
<dbReference type="STRING" id="572547.Amico_1794"/>
<gene>
    <name evidence="4" type="ordered locus">Amico_1794</name>
</gene>
<dbReference type="Pfam" id="PF14031">
    <property type="entry name" value="D-ser_dehydrat"/>
    <property type="match status" value="1"/>
</dbReference>
<dbReference type="SUPFAM" id="SSF51419">
    <property type="entry name" value="PLP-binding barrel"/>
    <property type="match status" value="1"/>
</dbReference>
<dbReference type="HOGENOM" id="CLU_031639_2_1_0"/>
<dbReference type="RefSeq" id="WP_013049169.1">
    <property type="nucleotide sequence ID" value="NC_014011.1"/>
</dbReference>
<keyword evidence="2" id="KW-0456">Lyase</keyword>
<dbReference type="eggNOG" id="COG3616">
    <property type="taxonomic scope" value="Bacteria"/>
</dbReference>
<dbReference type="PANTHER" id="PTHR28004">
    <property type="entry name" value="ZGC:162816-RELATED"/>
    <property type="match status" value="1"/>
</dbReference>
<dbReference type="AlphaFoldDB" id="D5EH75"/>
<feature type="domain" description="D-serine dehydratase-like" evidence="3">
    <location>
        <begin position="264"/>
        <end position="360"/>
    </location>
</feature>
<dbReference type="Gene3D" id="3.20.20.10">
    <property type="entry name" value="Alanine racemase"/>
    <property type="match status" value="1"/>
</dbReference>